<dbReference type="PANTHER" id="PTHR47509">
    <property type="entry name" value="MCG1612"/>
    <property type="match status" value="1"/>
</dbReference>
<reference evidence="2" key="1">
    <citation type="submission" date="2025-08" db="UniProtKB">
        <authorList>
            <consortium name="Ensembl"/>
        </authorList>
    </citation>
    <scope>IDENTIFICATION</scope>
</reference>
<name>A0A8C0KTE9_CANLU</name>
<evidence type="ECO:0000313" key="2">
    <source>
        <dbReference type="Ensembl" id="ENSCAFP00020019117.1"/>
    </source>
</evidence>
<evidence type="ECO:0000256" key="1">
    <source>
        <dbReference type="SAM" id="MobiDB-lite"/>
    </source>
</evidence>
<reference evidence="2" key="2">
    <citation type="submission" date="2025-09" db="UniProtKB">
        <authorList>
            <consortium name="Ensembl"/>
        </authorList>
    </citation>
    <scope>IDENTIFICATION</scope>
</reference>
<proteinExistence type="predicted"/>
<dbReference type="InterPro" id="IPR040721">
    <property type="entry name" value="DUF5520"/>
</dbReference>
<dbReference type="PANTHER" id="PTHR47509:SF1">
    <property type="entry name" value="RIKEN CDNA 4933402N03 GENE"/>
    <property type="match status" value="1"/>
</dbReference>
<dbReference type="AlphaFoldDB" id="A0A8C0KTE9"/>
<dbReference type="Ensembl" id="ENSCAFT00020022124.1">
    <property type="protein sequence ID" value="ENSCAFP00020019117.1"/>
    <property type="gene ID" value="ENSCAFG00020015180.1"/>
</dbReference>
<dbReference type="Pfam" id="PF17658">
    <property type="entry name" value="DUF5520"/>
    <property type="match status" value="1"/>
</dbReference>
<evidence type="ECO:0000313" key="3">
    <source>
        <dbReference type="Proteomes" id="UP000694391"/>
    </source>
</evidence>
<protein>
    <submittedName>
        <fullName evidence="2">Chromosome 10 open reading frame 120</fullName>
    </submittedName>
</protein>
<accession>A0A8C0KTE9</accession>
<organism evidence="2 3">
    <name type="scientific">Canis lupus dingo</name>
    <name type="common">dingo</name>
    <dbReference type="NCBI Taxonomy" id="286419"/>
    <lineage>
        <taxon>Eukaryota</taxon>
        <taxon>Metazoa</taxon>
        <taxon>Chordata</taxon>
        <taxon>Craniata</taxon>
        <taxon>Vertebrata</taxon>
        <taxon>Euteleostomi</taxon>
        <taxon>Mammalia</taxon>
        <taxon>Eutheria</taxon>
        <taxon>Laurasiatheria</taxon>
        <taxon>Carnivora</taxon>
        <taxon>Caniformia</taxon>
        <taxon>Canidae</taxon>
        <taxon>Canis</taxon>
    </lineage>
</organism>
<sequence>MIREWENGCQKMGKQKAQERKVADGMWRKDGTPVRIYNTSDSFWEKDSLCCQRNLIWTKFYKSDPRIALGKYSPLEKEILRLGGVHTVAARKLLTYKQEEEWKMLKELQSLSSNYKRVMEYRTQHSPPCATCRPLEKIWTAKVIVPSEEFRMPQRENRFQASHVLLRYAASTSEGRAHRFLALSLCCPARQSSQVTYTFPRSQVQAQGMHGCHVHGSFGRVWR</sequence>
<keyword evidence="3" id="KW-1185">Reference proteome</keyword>
<dbReference type="Proteomes" id="UP000694391">
    <property type="component" value="Unplaced"/>
</dbReference>
<dbReference type="GeneTree" id="ENSGT00390000005511"/>
<gene>
    <name evidence="2" type="primary">C28H10orf120</name>
</gene>
<feature type="region of interest" description="Disordered" evidence="1">
    <location>
        <begin position="1"/>
        <end position="21"/>
    </location>
</feature>